<dbReference type="EC" id="4.1.1.90" evidence="2"/>
<reference evidence="17 18" key="1">
    <citation type="journal article" date="2008" name="Nature">
        <title>The Trichoplax genome and the nature of placozoans.</title>
        <authorList>
            <person name="Srivastava M."/>
            <person name="Begovic E."/>
            <person name="Chapman J."/>
            <person name="Putnam N.H."/>
            <person name="Hellsten U."/>
            <person name="Kawashima T."/>
            <person name="Kuo A."/>
            <person name="Mitros T."/>
            <person name="Salamov A."/>
            <person name="Carpenter M.L."/>
            <person name="Signorovitch A.Y."/>
            <person name="Moreno M.A."/>
            <person name="Kamm K."/>
            <person name="Grimwood J."/>
            <person name="Schmutz J."/>
            <person name="Shapiro H."/>
            <person name="Grigoriev I.V."/>
            <person name="Buss L.W."/>
            <person name="Schierwater B."/>
            <person name="Dellaporta S.L."/>
            <person name="Rokhsar D.S."/>
        </authorList>
    </citation>
    <scope>NUCLEOTIDE SEQUENCE [LARGE SCALE GENOMIC DNA]</scope>
    <source>
        <strain evidence="17 18">Grell-BS-1999</strain>
    </source>
</reference>
<gene>
    <name evidence="17" type="ORF">TRIADDRAFT_30063</name>
</gene>
<dbReference type="InterPro" id="IPR053935">
    <property type="entry name" value="VKGC_lumenal_dom"/>
</dbReference>
<dbReference type="InterPro" id="IPR007782">
    <property type="entry name" value="VKG_COase"/>
</dbReference>
<evidence type="ECO:0000256" key="5">
    <source>
        <dbReference type="ARBA" id="ARBA00022824"/>
    </source>
</evidence>
<dbReference type="GO" id="GO:0005789">
    <property type="term" value="C:endoplasmic reticulum membrane"/>
    <property type="evidence" value="ECO:0007669"/>
    <property type="project" value="UniProtKB-SubCell"/>
</dbReference>
<evidence type="ECO:0000256" key="12">
    <source>
        <dbReference type="ARBA" id="ARBA00030249"/>
    </source>
</evidence>
<sequence>MTSSTPIQENSKAKCSNQLNLKHLNHLDGWMRKVMEFLYHPIDPSSLGITRILYGFLMIVDTTQERGMEKIPYKYKDPEACFFPLFNILTPLSADWMHVVYLSMIIAAFCICIGFCYRFVTIWLAVCYWYVFLLDKTTWNNHSYLFGLFALFFSFTKANRWCSVDGKLDQSIRNTHIPRWHLALFQFQIFLVYFYAGIKKLDPDWITGNSMVSLEAHWVFSLFHYVLTPEQVNLYIVHYGGFAFDLMEGFLLFFDITRPIGLLLGFYFHFSNACMFTIGIFPYAMLATLPIFCRPDWPKRLLVKTPQRWQRHFIIDAPKNYSSSDCIAVNSAKLGIRRFTKKNKFTLFALSCYIAIQLFLPFSHNVTKGYTGWDDHGLYGYSWDMMVHTWATQHVKITVVDLSNGRQFHLKPSVCYKYADRWNSHPDMIKQYATCIGRRVKKLGVKQPAVYFDIWKSMNRRFKQRTVDPSVDVLAAPWSPFTKTPWMMPLLKDFTWWRSKMVELDEKLLNDSITLSTNYVADFPGFTLENFVPEVYRVNLTVLQGTVRISVGQKGHNIDANQTAILPNNRTHEVRVVSKEPASYYYLFSNITMEKMIDQELNKINSTEETAKNGTTTYLKSIKKKLTPIYRFIYLKGLLYYHIGNNTINALSNILRNCNCDQNLLPTNKP</sequence>
<keyword evidence="9" id="KW-1015">Disulfide bond</keyword>
<dbReference type="GO" id="GO:0008488">
    <property type="term" value="F:gamma-glutamyl carboxylase activity"/>
    <property type="evidence" value="ECO:0000318"/>
    <property type="project" value="GO_Central"/>
</dbReference>
<dbReference type="SMART" id="SM00752">
    <property type="entry name" value="HTTM"/>
    <property type="match status" value="1"/>
</dbReference>
<dbReference type="GO" id="GO:0042373">
    <property type="term" value="P:vitamin K metabolic process"/>
    <property type="evidence" value="ECO:0000318"/>
    <property type="project" value="GO_Central"/>
</dbReference>
<feature type="transmembrane region" description="Helical" evidence="15">
    <location>
        <begin position="234"/>
        <end position="254"/>
    </location>
</feature>
<evidence type="ECO:0000256" key="2">
    <source>
        <dbReference type="ARBA" id="ARBA00012248"/>
    </source>
</evidence>
<dbReference type="AlphaFoldDB" id="B3S6S8"/>
<evidence type="ECO:0000256" key="15">
    <source>
        <dbReference type="SAM" id="Phobius"/>
    </source>
</evidence>
<dbReference type="PhylomeDB" id="B3S6S8"/>
<dbReference type="InterPro" id="IPR011020">
    <property type="entry name" value="HTTM-like"/>
</dbReference>
<dbReference type="PANTHER" id="PTHR12639">
    <property type="entry name" value="VITAMIN K-DEPENDENT GAMMA-CARBOXYLASE"/>
    <property type="match status" value="1"/>
</dbReference>
<feature type="domain" description="HTTM-like" evidence="16">
    <location>
        <begin position="39"/>
        <end position="297"/>
    </location>
</feature>
<evidence type="ECO:0000256" key="13">
    <source>
        <dbReference type="ARBA" id="ARBA00032107"/>
    </source>
</evidence>
<dbReference type="OMA" id="TYLNHYY"/>
<protein>
    <recommendedName>
        <fullName evidence="3">Vitamin K-dependent gamma-carboxylase</fullName>
        <ecNumber evidence="2">4.1.1.90</ecNumber>
    </recommendedName>
    <alternativeName>
        <fullName evidence="11">Gamma-glutamyl carboxylase</fullName>
    </alternativeName>
    <alternativeName>
        <fullName evidence="12">Peptidyl-glutamate 4-carboxylase</fullName>
    </alternativeName>
    <alternativeName>
        <fullName evidence="13">Vitamin K gamma glutamyl carboxylase</fullName>
    </alternativeName>
</protein>
<keyword evidence="5" id="KW-0256">Endoplasmic reticulum</keyword>
<evidence type="ECO:0000313" key="17">
    <source>
        <dbReference type="EMBL" id="EDV21674.1"/>
    </source>
</evidence>
<comment type="subcellular location">
    <subcellularLocation>
        <location evidence="1">Endoplasmic reticulum membrane</location>
        <topology evidence="1">Multi-pass membrane protein</topology>
    </subcellularLocation>
</comment>
<dbReference type="InterPro" id="IPR053934">
    <property type="entry name" value="HTTM_dom"/>
</dbReference>
<evidence type="ECO:0000256" key="1">
    <source>
        <dbReference type="ARBA" id="ARBA00004477"/>
    </source>
</evidence>
<keyword evidence="10" id="KW-0456">Lyase</keyword>
<dbReference type="EMBL" id="DS985252">
    <property type="protein sequence ID" value="EDV21674.1"/>
    <property type="molecule type" value="Genomic_DNA"/>
</dbReference>
<dbReference type="HOGENOM" id="CLU_020495_1_0_1"/>
<evidence type="ECO:0000259" key="16">
    <source>
        <dbReference type="SMART" id="SM00752"/>
    </source>
</evidence>
<dbReference type="CTD" id="6757172"/>
<comment type="catalytic activity">
    <reaction evidence="14">
        <text>4-carboxy-L-glutamyl-[protein] + 2,3-epoxyphylloquinone + H2O + H(+) = phylloquinol + L-glutamyl-[protein] + CO2 + O2</text>
        <dbReference type="Rhea" id="RHEA:45140"/>
        <dbReference type="Rhea" id="RHEA-COMP:10208"/>
        <dbReference type="Rhea" id="RHEA-COMP:11094"/>
        <dbReference type="ChEBI" id="CHEBI:15377"/>
        <dbReference type="ChEBI" id="CHEBI:15378"/>
        <dbReference type="ChEBI" id="CHEBI:15379"/>
        <dbReference type="ChEBI" id="CHEBI:15759"/>
        <dbReference type="ChEBI" id="CHEBI:16526"/>
        <dbReference type="ChEBI" id="CHEBI:28433"/>
        <dbReference type="ChEBI" id="CHEBI:29973"/>
        <dbReference type="ChEBI" id="CHEBI:84990"/>
        <dbReference type="EC" id="4.1.1.90"/>
    </reaction>
    <physiologicalReaction direction="right-to-left" evidence="14">
        <dbReference type="Rhea" id="RHEA:45142"/>
    </physiologicalReaction>
</comment>
<keyword evidence="4 15" id="KW-0812">Transmembrane</keyword>
<keyword evidence="7" id="KW-0007">Acetylation</keyword>
<dbReference type="eggNOG" id="ENOG502QRU2">
    <property type="taxonomic scope" value="Eukaryota"/>
</dbReference>
<dbReference type="PANTHER" id="PTHR12639:SF6">
    <property type="entry name" value="VITAMIN K-DEPENDENT GAMMA-CARBOXYLASE"/>
    <property type="match status" value="1"/>
</dbReference>
<dbReference type="Pfam" id="PF22777">
    <property type="entry name" value="VKGC_lumenal_dom"/>
    <property type="match status" value="1"/>
</dbReference>
<dbReference type="InParanoid" id="B3S6S8"/>
<keyword evidence="8 15" id="KW-0472">Membrane</keyword>
<organism evidence="17 18">
    <name type="scientific">Trichoplax adhaerens</name>
    <name type="common">Trichoplax reptans</name>
    <dbReference type="NCBI Taxonomy" id="10228"/>
    <lineage>
        <taxon>Eukaryota</taxon>
        <taxon>Metazoa</taxon>
        <taxon>Placozoa</taxon>
        <taxon>Uniplacotomia</taxon>
        <taxon>Trichoplacea</taxon>
        <taxon>Trichoplacidae</taxon>
        <taxon>Trichoplax</taxon>
    </lineage>
</organism>
<dbReference type="GeneID" id="6757172"/>
<evidence type="ECO:0000256" key="10">
    <source>
        <dbReference type="ARBA" id="ARBA00023239"/>
    </source>
</evidence>
<dbReference type="Proteomes" id="UP000009022">
    <property type="component" value="Unassembled WGS sequence"/>
</dbReference>
<dbReference type="RefSeq" id="XP_002115822.1">
    <property type="nucleotide sequence ID" value="XM_002115786.1"/>
</dbReference>
<proteinExistence type="predicted"/>
<dbReference type="SUPFAM" id="SSF51182">
    <property type="entry name" value="RmlC-like cupins"/>
    <property type="match status" value="1"/>
</dbReference>
<evidence type="ECO:0000256" key="11">
    <source>
        <dbReference type="ARBA" id="ARBA00030083"/>
    </source>
</evidence>
<dbReference type="OrthoDB" id="206689at2759"/>
<evidence type="ECO:0000256" key="8">
    <source>
        <dbReference type="ARBA" id="ARBA00023136"/>
    </source>
</evidence>
<keyword evidence="18" id="KW-1185">Reference proteome</keyword>
<evidence type="ECO:0000256" key="4">
    <source>
        <dbReference type="ARBA" id="ARBA00022692"/>
    </source>
</evidence>
<dbReference type="FunCoup" id="B3S6S8">
    <property type="interactions" value="378"/>
</dbReference>
<feature type="transmembrane region" description="Helical" evidence="15">
    <location>
        <begin position="266"/>
        <end position="292"/>
    </location>
</feature>
<dbReference type="GO" id="GO:0019842">
    <property type="term" value="F:vitamin binding"/>
    <property type="evidence" value="ECO:0000318"/>
    <property type="project" value="GO_Central"/>
</dbReference>
<dbReference type="Pfam" id="PF05090">
    <property type="entry name" value="HTTM"/>
    <property type="match status" value="1"/>
</dbReference>
<evidence type="ECO:0000313" key="18">
    <source>
        <dbReference type="Proteomes" id="UP000009022"/>
    </source>
</evidence>
<name>B3S6S8_TRIAD</name>
<dbReference type="STRING" id="10228.B3S6S8"/>
<evidence type="ECO:0000256" key="3">
    <source>
        <dbReference type="ARBA" id="ARBA00017054"/>
    </source>
</evidence>
<feature type="transmembrane region" description="Helical" evidence="15">
    <location>
        <begin position="143"/>
        <end position="159"/>
    </location>
</feature>
<dbReference type="InterPro" id="IPR011051">
    <property type="entry name" value="RmlC_Cupin_sf"/>
</dbReference>
<evidence type="ECO:0000256" key="6">
    <source>
        <dbReference type="ARBA" id="ARBA00022989"/>
    </source>
</evidence>
<feature type="transmembrane region" description="Helical" evidence="15">
    <location>
        <begin position="99"/>
        <end position="131"/>
    </location>
</feature>
<evidence type="ECO:0000256" key="7">
    <source>
        <dbReference type="ARBA" id="ARBA00022990"/>
    </source>
</evidence>
<accession>B3S6S8</accession>
<keyword evidence="6 15" id="KW-1133">Transmembrane helix</keyword>
<evidence type="ECO:0000256" key="14">
    <source>
        <dbReference type="ARBA" id="ARBA00048415"/>
    </source>
</evidence>
<evidence type="ECO:0000256" key="9">
    <source>
        <dbReference type="ARBA" id="ARBA00023157"/>
    </source>
</evidence>
<feature type="transmembrane region" description="Helical" evidence="15">
    <location>
        <begin position="180"/>
        <end position="198"/>
    </location>
</feature>
<dbReference type="KEGG" id="tad:TRIADDRAFT_30063"/>